<dbReference type="STRING" id="281362.AT959_18155"/>
<feature type="transmembrane region" description="Helical" evidence="8">
    <location>
        <begin position="53"/>
        <end position="72"/>
    </location>
</feature>
<keyword evidence="5 8" id="KW-0812">Transmembrane</keyword>
<gene>
    <name evidence="10" type="ORF">AT959_18155</name>
</gene>
<comment type="pathway">
    <text evidence="3">One-carbon metabolism; methylamine degradation.</text>
</comment>
<dbReference type="AlphaFoldDB" id="A0A133XFX8"/>
<evidence type="ECO:0000259" key="9">
    <source>
        <dbReference type="Pfam" id="PF07291"/>
    </source>
</evidence>
<proteinExistence type="predicted"/>
<comment type="caution">
    <text evidence="10">The sequence shown here is derived from an EMBL/GenBank/DDBJ whole genome shotgun (WGS) entry which is preliminary data.</text>
</comment>
<feature type="transmembrane region" description="Helical" evidence="8">
    <location>
        <begin position="119"/>
        <end position="137"/>
    </location>
</feature>
<evidence type="ECO:0000256" key="8">
    <source>
        <dbReference type="SAM" id="Phobius"/>
    </source>
</evidence>
<evidence type="ECO:0000256" key="7">
    <source>
        <dbReference type="ARBA" id="ARBA00023136"/>
    </source>
</evidence>
<evidence type="ECO:0000256" key="5">
    <source>
        <dbReference type="ARBA" id="ARBA00022692"/>
    </source>
</evidence>
<dbReference type="Proteomes" id="UP000070186">
    <property type="component" value="Unassembled WGS sequence"/>
</dbReference>
<organism evidence="10 11">
    <name type="scientific">Dechloromonas denitrificans</name>
    <dbReference type="NCBI Taxonomy" id="281362"/>
    <lineage>
        <taxon>Bacteria</taxon>
        <taxon>Pseudomonadati</taxon>
        <taxon>Pseudomonadota</taxon>
        <taxon>Betaproteobacteria</taxon>
        <taxon>Rhodocyclales</taxon>
        <taxon>Azonexaceae</taxon>
        <taxon>Dechloromonas</taxon>
    </lineage>
</organism>
<feature type="domain" description="Methylamine utilisation protein MauE" evidence="9">
    <location>
        <begin position="12"/>
        <end position="135"/>
    </location>
</feature>
<dbReference type="RefSeq" id="WP_066886259.1">
    <property type="nucleotide sequence ID" value="NZ_LODL01000035.1"/>
</dbReference>
<dbReference type="UniPathway" id="UPA00895"/>
<feature type="transmembrane region" description="Helical" evidence="8">
    <location>
        <begin position="78"/>
        <end position="99"/>
    </location>
</feature>
<feature type="transmembrane region" description="Helical" evidence="8">
    <location>
        <begin position="12"/>
        <end position="32"/>
    </location>
</feature>
<dbReference type="Pfam" id="PF07291">
    <property type="entry name" value="MauE"/>
    <property type="match status" value="1"/>
</dbReference>
<evidence type="ECO:0000256" key="2">
    <source>
        <dbReference type="ARBA" id="ARBA00004141"/>
    </source>
</evidence>
<evidence type="ECO:0000256" key="3">
    <source>
        <dbReference type="ARBA" id="ARBA00004856"/>
    </source>
</evidence>
<comment type="function">
    <text evidence="1">May be specifically involved in the processing, transport, and/or maturation of the MADH beta-subunit.</text>
</comment>
<protein>
    <recommendedName>
        <fullName evidence="4">Methylamine utilization protein MauE</fullName>
    </recommendedName>
</protein>
<reference evidence="10 11" key="1">
    <citation type="submission" date="2015-12" db="EMBL/GenBank/DDBJ databases">
        <title>Nitrous oxide reduction kinetics distinguish bacteria harboring typical versus atypical NosZ.</title>
        <authorList>
            <person name="Yoon S."/>
            <person name="Nissen S."/>
            <person name="Park D."/>
            <person name="Sanford R.A."/>
            <person name="Loeffler F.E."/>
        </authorList>
    </citation>
    <scope>NUCLEOTIDE SEQUENCE [LARGE SCALE GENOMIC DNA]</scope>
    <source>
        <strain evidence="10 11">ATCC BAA-841</strain>
    </source>
</reference>
<evidence type="ECO:0000313" key="11">
    <source>
        <dbReference type="Proteomes" id="UP000070186"/>
    </source>
</evidence>
<keyword evidence="11" id="KW-1185">Reference proteome</keyword>
<keyword evidence="6 8" id="KW-1133">Transmembrane helix</keyword>
<dbReference type="GO" id="GO:0030416">
    <property type="term" value="P:methylamine metabolic process"/>
    <property type="evidence" value="ECO:0007669"/>
    <property type="project" value="InterPro"/>
</dbReference>
<keyword evidence="7 8" id="KW-0472">Membrane</keyword>
<evidence type="ECO:0000256" key="1">
    <source>
        <dbReference type="ARBA" id="ARBA00003475"/>
    </source>
</evidence>
<accession>A0A133XFX8</accession>
<sequence length="181" mass="19015">MQASQFIFDPVILHGVSAALSIILILGALTKLRDIELFRYAVENYRLLPAPTVLPFAWGFALAELLAGLGLVVEPLQFWAALLGLGVMAVATGGVAISLRRGLDRIECGCGGSGQRISWGLVARNAVLAAAIALAAGDEAARPLAAFDYFSVAAIALALLALYACANQLLANQPFLKEIHS</sequence>
<evidence type="ECO:0000313" key="10">
    <source>
        <dbReference type="EMBL" id="KXB29841.1"/>
    </source>
</evidence>
<evidence type="ECO:0000256" key="6">
    <source>
        <dbReference type="ARBA" id="ARBA00022989"/>
    </source>
</evidence>
<dbReference type="GO" id="GO:0016020">
    <property type="term" value="C:membrane"/>
    <property type="evidence" value="ECO:0007669"/>
    <property type="project" value="UniProtKB-SubCell"/>
</dbReference>
<name>A0A133XFX8_9RHOO</name>
<evidence type="ECO:0000256" key="4">
    <source>
        <dbReference type="ARBA" id="ARBA00019078"/>
    </source>
</evidence>
<feature type="transmembrane region" description="Helical" evidence="8">
    <location>
        <begin position="149"/>
        <end position="171"/>
    </location>
</feature>
<dbReference type="InterPro" id="IPR009908">
    <property type="entry name" value="Methylamine_util_MauE"/>
</dbReference>
<dbReference type="EMBL" id="LODL01000035">
    <property type="protein sequence ID" value="KXB29841.1"/>
    <property type="molecule type" value="Genomic_DNA"/>
</dbReference>
<comment type="subcellular location">
    <subcellularLocation>
        <location evidence="2">Membrane</location>
        <topology evidence="2">Multi-pass membrane protein</topology>
    </subcellularLocation>
</comment>